<keyword evidence="8" id="KW-1133">Transmembrane helix</keyword>
<keyword evidence="23" id="KW-1185">Reference proteome</keyword>
<dbReference type="Proteomes" id="UP000472241">
    <property type="component" value="Unplaced"/>
</dbReference>
<dbReference type="InterPro" id="IPR000253">
    <property type="entry name" value="FHA_dom"/>
</dbReference>
<dbReference type="AlphaFoldDB" id="A0A667GFS0"/>
<evidence type="ECO:0000256" key="12">
    <source>
        <dbReference type="ARBA" id="ARBA00023212"/>
    </source>
</evidence>
<comment type="subcellular location">
    <subcellularLocation>
        <location evidence="15">Cell membrane</location>
        <location evidence="15">Sarcolemma</location>
        <topology evidence="15">Single-pass type IV membrane protein</topology>
    </subcellularLocation>
    <subcellularLocation>
        <location evidence="2">Cytoplasm</location>
        <location evidence="2">Cytoskeleton</location>
        <location evidence="2">Microtubule organizing center</location>
        <location evidence="2">Centrosome</location>
    </subcellularLocation>
    <subcellularLocation>
        <location evidence="1">Endoplasmic reticulum membrane</location>
        <topology evidence="1">Single-pass type IV membrane protein</topology>
    </subcellularLocation>
    <subcellularLocation>
        <location evidence="13">Mitochondrion membrane</location>
        <topology evidence="13">Single-pass type IV membrane protein</topology>
    </subcellularLocation>
</comment>
<evidence type="ECO:0000256" key="15">
    <source>
        <dbReference type="ARBA" id="ARBA00060409"/>
    </source>
</evidence>
<protein>
    <recommendedName>
        <fullName evidence="18">Sarcolemmal membrane-associated protein</fullName>
    </recommendedName>
</protein>
<feature type="compositionally biased region" description="Basic and acidic residues" evidence="20">
    <location>
        <begin position="453"/>
        <end position="463"/>
    </location>
</feature>
<accession>A0A667GFS0</accession>
<evidence type="ECO:0000256" key="9">
    <source>
        <dbReference type="ARBA" id="ARBA00023054"/>
    </source>
</evidence>
<feature type="coiled-coil region" evidence="19">
    <location>
        <begin position="619"/>
        <end position="812"/>
    </location>
</feature>
<feature type="domain" description="FHA" evidence="21">
    <location>
        <begin position="28"/>
        <end position="85"/>
    </location>
</feature>
<feature type="coiled-coil region" evidence="19">
    <location>
        <begin position="233"/>
        <end position="387"/>
    </location>
</feature>
<dbReference type="PANTHER" id="PTHR15715:SF22">
    <property type="entry name" value="SARCOLEMMAL MEMBRANE-ASSOCIATED PROTEIN"/>
    <property type="match status" value="1"/>
</dbReference>
<keyword evidence="6" id="KW-0812">Transmembrane</keyword>
<evidence type="ECO:0000256" key="16">
    <source>
        <dbReference type="ARBA" id="ARBA00061687"/>
    </source>
</evidence>
<comment type="subunit">
    <text evidence="17">Homodimer. Interacts with myosin. Interacts with SIKE1 and both associate with the STRIPAK core complex composed of PP2A catalytic and scaffolding subunits, the striatins (PP2A regulatory subunits), the striatin-associated proteins MOB4, STRIP1 and STRIP2, PDCD10 and members of the STE20 kinases, such as STK24 and STK26. Interacts (via FHA domain) with STK3 (when phosphorylated); the interaction associates STK3 with the STRIPAK complex.</text>
</comment>
<dbReference type="Gene3D" id="2.60.200.20">
    <property type="match status" value="1"/>
</dbReference>
<keyword evidence="9 19" id="KW-0175">Coiled coil</keyword>
<keyword evidence="3" id="KW-1003">Cell membrane</keyword>
<dbReference type="Pfam" id="PF00498">
    <property type="entry name" value="FHA"/>
    <property type="match status" value="1"/>
</dbReference>
<evidence type="ECO:0000256" key="17">
    <source>
        <dbReference type="ARBA" id="ARBA00066015"/>
    </source>
</evidence>
<evidence type="ECO:0000256" key="8">
    <source>
        <dbReference type="ARBA" id="ARBA00022989"/>
    </source>
</evidence>
<dbReference type="PROSITE" id="PS01255">
    <property type="entry name" value="FETUIN_2"/>
    <property type="match status" value="1"/>
</dbReference>
<evidence type="ECO:0000256" key="7">
    <source>
        <dbReference type="ARBA" id="ARBA00022824"/>
    </source>
</evidence>
<dbReference type="Ensembl" id="ENSLCNT00005015622.1">
    <property type="protein sequence ID" value="ENSLCNP00005013971.1"/>
    <property type="gene ID" value="ENSLCNG00005009124.1"/>
</dbReference>
<dbReference type="PANTHER" id="PTHR15715">
    <property type="entry name" value="CENTROSOMAL PROTEIN OF 170 KDA"/>
    <property type="match status" value="1"/>
</dbReference>
<evidence type="ECO:0000256" key="18">
    <source>
        <dbReference type="ARBA" id="ARBA00074026"/>
    </source>
</evidence>
<evidence type="ECO:0000313" key="23">
    <source>
        <dbReference type="Proteomes" id="UP000472241"/>
    </source>
</evidence>
<dbReference type="CDD" id="cd22679">
    <property type="entry name" value="FHA_SLMAP"/>
    <property type="match status" value="1"/>
</dbReference>
<dbReference type="InterPro" id="IPR008984">
    <property type="entry name" value="SMAD_FHA_dom_sf"/>
</dbReference>
<name>A0A667GFS0_LYNCA</name>
<evidence type="ECO:0000256" key="3">
    <source>
        <dbReference type="ARBA" id="ARBA00022475"/>
    </source>
</evidence>
<dbReference type="GO" id="GO:0042383">
    <property type="term" value="C:sarcolemma"/>
    <property type="evidence" value="ECO:0007669"/>
    <property type="project" value="UniProtKB-SubCell"/>
</dbReference>
<proteinExistence type="inferred from homology"/>
<evidence type="ECO:0000256" key="13">
    <source>
        <dbReference type="ARBA" id="ARBA00046294"/>
    </source>
</evidence>
<evidence type="ECO:0000313" key="22">
    <source>
        <dbReference type="Ensembl" id="ENSLCNP00005013971.1"/>
    </source>
</evidence>
<feature type="coiled-coil region" evidence="19">
    <location>
        <begin position="172"/>
        <end position="199"/>
    </location>
</feature>
<comment type="function">
    <text evidence="14">Associates with the striatin-interacting phosphatase and kinase (STRIPAK) core complex, forming the extended (SIKE1:SLMAP)STRIPAK complex. The (SIKE1:SLMAP)STRIPAK complex dephosphorylates STK3 leading to the inhibition of Hippo signaling and the control of cell growth. May play a role during myoblast fusion.</text>
</comment>
<evidence type="ECO:0000256" key="4">
    <source>
        <dbReference type="ARBA" id="ARBA00022490"/>
    </source>
</evidence>
<reference evidence="22" key="1">
    <citation type="submission" date="2025-08" db="UniProtKB">
        <authorList>
            <consortium name="Ensembl"/>
        </authorList>
    </citation>
    <scope>IDENTIFICATION</scope>
</reference>
<keyword evidence="12" id="KW-0206">Cytoskeleton</keyword>
<dbReference type="GO" id="GO:0005813">
    <property type="term" value="C:centrosome"/>
    <property type="evidence" value="ECO:0007669"/>
    <property type="project" value="UniProtKB-SubCell"/>
</dbReference>
<dbReference type="InterPro" id="IPR051176">
    <property type="entry name" value="Cent_Immune-Sig_Mod"/>
</dbReference>
<organism evidence="22 23">
    <name type="scientific">Lynx canadensis</name>
    <name type="common">Canada lynx</name>
    <name type="synonym">Felis canadensis</name>
    <dbReference type="NCBI Taxonomy" id="61383"/>
    <lineage>
        <taxon>Eukaryota</taxon>
        <taxon>Metazoa</taxon>
        <taxon>Chordata</taxon>
        <taxon>Craniata</taxon>
        <taxon>Vertebrata</taxon>
        <taxon>Euteleostomi</taxon>
        <taxon>Mammalia</taxon>
        <taxon>Eutheria</taxon>
        <taxon>Laurasiatheria</taxon>
        <taxon>Carnivora</taxon>
        <taxon>Feliformia</taxon>
        <taxon>Felidae</taxon>
        <taxon>Felinae</taxon>
        <taxon>Lynx</taxon>
    </lineage>
</organism>
<evidence type="ECO:0000256" key="14">
    <source>
        <dbReference type="ARBA" id="ARBA00057671"/>
    </source>
</evidence>
<evidence type="ECO:0000256" key="19">
    <source>
        <dbReference type="SAM" id="Coils"/>
    </source>
</evidence>
<gene>
    <name evidence="22" type="primary">SLMAP</name>
</gene>
<dbReference type="GO" id="GO:0005789">
    <property type="term" value="C:endoplasmic reticulum membrane"/>
    <property type="evidence" value="ECO:0007669"/>
    <property type="project" value="UniProtKB-SubCell"/>
</dbReference>
<keyword evidence="11" id="KW-0472">Membrane</keyword>
<dbReference type="FunFam" id="2.60.200.20:FF:000003">
    <property type="entry name" value="sarcolemmal membrane-associated protein isoform X2"/>
    <property type="match status" value="1"/>
</dbReference>
<evidence type="ECO:0000256" key="11">
    <source>
        <dbReference type="ARBA" id="ARBA00023136"/>
    </source>
</evidence>
<dbReference type="InterPro" id="IPR001363">
    <property type="entry name" value="Prot_inh_fetuin_CS"/>
</dbReference>
<reference evidence="22" key="2">
    <citation type="submission" date="2025-09" db="UniProtKB">
        <authorList>
            <consortium name="Ensembl"/>
        </authorList>
    </citation>
    <scope>IDENTIFICATION</scope>
</reference>
<evidence type="ECO:0000256" key="10">
    <source>
        <dbReference type="ARBA" id="ARBA00023128"/>
    </source>
</evidence>
<evidence type="ECO:0000256" key="5">
    <source>
        <dbReference type="ARBA" id="ARBA00022553"/>
    </source>
</evidence>
<keyword evidence="4" id="KW-0963">Cytoplasm</keyword>
<dbReference type="SUPFAM" id="SSF49879">
    <property type="entry name" value="SMAD/FHA domain"/>
    <property type="match status" value="1"/>
</dbReference>
<evidence type="ECO:0000259" key="21">
    <source>
        <dbReference type="PROSITE" id="PS50006"/>
    </source>
</evidence>
<keyword evidence="10" id="KW-0496">Mitochondrion</keyword>
<sequence>MPSALAIFTCRPNSHPFQERHVYLDEPIKIGRSVARCRPAQNNATFDCKVLSRNHALVWFDHKTGKFYLQDTKSSNGTFINSQRLSRGSEESPPCEILSGDIIQFGVDVTENTRKVTHGCIVSTIKLFLPDGMEARLRSDVIHAPLPSPVDKVAANTPSMYSQELFQLSQYLQEALHREQMLEQKLATLQRLLAITQEASDTSWQALIDEDRLLSRLEVMGNQLQACSKNQTEDSLRKELIALQEDKHNYETTAKESLRRVLQEKIEVVRKLSEVERSLSNTEDECTHLKEMNERTQEELRELANKYNGAVNEIKDLSDKLKVAEGKQEEIQQKGQAEKKELQHKIDEMEEKEQELQAKIEALQADNDFTNERLTALQVRLEHLQEKTLKECSSLGIQVDDFLPKINGSTEKEHLLSKSGGDCTFIHQFIECQKKLIVEGHLTKVVEETKLSKENQARAKESDLSDTLSPSKEKSSDDTTDAQMDEQDLNEPLAKVSLLKDDLQGAQSEIEAKQEIQHLRKELIEAQELARASKQKCFELQALLEEERKAYRNQVEESSKQIQVLQAQLQRLHINIENLREEKDSEITSTRDELLSARDEILLLHQAAEKAACERDTDIASLQEELKKVRAELERWRKAASEYEKEITSLQNSFQLRCQQCEDQQREEATRLQSELEKLRKEWNVLETECHSLKKENVLLSSELQRQEKELHNSQKQSLELTSDLSILQMTRKELENQVGSLKEQHLRDSADLKTLLSKAENQAKDVQKEYEKTQTVLSELKLKFEMTEQEKQSITDELKQCKDNLKLLREKGIM</sequence>
<keyword evidence="7" id="KW-0256">Endoplasmic reticulum</keyword>
<dbReference type="PROSITE" id="PS50006">
    <property type="entry name" value="FHA_DOMAIN"/>
    <property type="match status" value="1"/>
</dbReference>
<comment type="similarity">
    <text evidence="16">Belongs to the SLMAP family.</text>
</comment>
<evidence type="ECO:0000256" key="20">
    <source>
        <dbReference type="SAM" id="MobiDB-lite"/>
    </source>
</evidence>
<dbReference type="GO" id="GO:0072659">
    <property type="term" value="P:protein localization to plasma membrane"/>
    <property type="evidence" value="ECO:0007669"/>
    <property type="project" value="TreeGrafter"/>
</dbReference>
<evidence type="ECO:0000256" key="2">
    <source>
        <dbReference type="ARBA" id="ARBA00004300"/>
    </source>
</evidence>
<dbReference type="CDD" id="cd21911">
    <property type="entry name" value="CC1_SLMAP"/>
    <property type="match status" value="1"/>
</dbReference>
<dbReference type="GO" id="GO:0005615">
    <property type="term" value="C:extracellular space"/>
    <property type="evidence" value="ECO:0007669"/>
    <property type="project" value="InterPro"/>
</dbReference>
<keyword evidence="5" id="KW-0597">Phosphoprotein</keyword>
<dbReference type="GO" id="GO:0031966">
    <property type="term" value="C:mitochondrial membrane"/>
    <property type="evidence" value="ECO:0007669"/>
    <property type="project" value="UniProtKB-SubCell"/>
</dbReference>
<dbReference type="GO" id="GO:1900825">
    <property type="term" value="P:regulation of membrane depolarization during cardiac muscle cell action potential"/>
    <property type="evidence" value="ECO:0007669"/>
    <property type="project" value="TreeGrafter"/>
</dbReference>
<feature type="region of interest" description="Disordered" evidence="20">
    <location>
        <begin position="453"/>
        <end position="484"/>
    </location>
</feature>
<dbReference type="SMART" id="SM00240">
    <property type="entry name" value="FHA"/>
    <property type="match status" value="1"/>
</dbReference>
<evidence type="ECO:0000256" key="1">
    <source>
        <dbReference type="ARBA" id="ARBA00004163"/>
    </source>
</evidence>
<evidence type="ECO:0000256" key="6">
    <source>
        <dbReference type="ARBA" id="ARBA00022692"/>
    </source>
</evidence>
<feature type="coiled-coil region" evidence="19">
    <location>
        <begin position="496"/>
        <end position="589"/>
    </location>
</feature>